<accession>A0A2K2F8U3</accession>
<dbReference type="RefSeq" id="WP_103083047.1">
    <property type="nucleotide sequence ID" value="NZ_CP021850.1"/>
</dbReference>
<proteinExistence type="predicted"/>
<keyword evidence="3" id="KW-1185">Reference proteome</keyword>
<protein>
    <recommendedName>
        <fullName evidence="4">Peptidase S9</fullName>
    </recommendedName>
</protein>
<dbReference type="Pfam" id="PF07676">
    <property type="entry name" value="PD40"/>
    <property type="match status" value="2"/>
</dbReference>
<name>A0A2K2F8U3_9CLOT</name>
<dbReference type="InterPro" id="IPR011659">
    <property type="entry name" value="WD40"/>
</dbReference>
<reference evidence="2 3" key="1">
    <citation type="submission" date="2017-06" db="EMBL/GenBank/DDBJ databases">
        <title>Investigating the central metabolism of Clostridium thermosuccinogenes.</title>
        <authorList>
            <person name="Koendjbiharie J.G."/>
            <person name="van Kranenburg R."/>
        </authorList>
    </citation>
    <scope>NUCLEOTIDE SEQUENCE [LARGE SCALE GENOMIC DNA]</scope>
    <source>
        <strain evidence="2 3">DSM 5806</strain>
    </source>
</reference>
<dbReference type="Proteomes" id="UP000236151">
    <property type="component" value="Unassembled WGS sequence"/>
</dbReference>
<keyword evidence="1" id="KW-0472">Membrane</keyword>
<dbReference type="SUPFAM" id="SSF82171">
    <property type="entry name" value="DPP6 N-terminal domain-like"/>
    <property type="match status" value="1"/>
</dbReference>
<feature type="transmembrane region" description="Helical" evidence="1">
    <location>
        <begin position="46"/>
        <end position="65"/>
    </location>
</feature>
<evidence type="ECO:0000313" key="3">
    <source>
        <dbReference type="Proteomes" id="UP000236151"/>
    </source>
</evidence>
<evidence type="ECO:0008006" key="4">
    <source>
        <dbReference type="Google" id="ProtNLM"/>
    </source>
</evidence>
<dbReference type="AlphaFoldDB" id="A0A2K2F8U3"/>
<dbReference type="EMBL" id="NIOJ01000073">
    <property type="protein sequence ID" value="PNT95184.1"/>
    <property type="molecule type" value="Genomic_DNA"/>
</dbReference>
<dbReference type="InterPro" id="IPR011042">
    <property type="entry name" value="6-blade_b-propeller_TolB-like"/>
</dbReference>
<keyword evidence="1" id="KW-0812">Transmembrane</keyword>
<organism evidence="2 3">
    <name type="scientific">Clostridium thermosuccinogenes</name>
    <dbReference type="NCBI Taxonomy" id="84032"/>
    <lineage>
        <taxon>Bacteria</taxon>
        <taxon>Bacillati</taxon>
        <taxon>Bacillota</taxon>
        <taxon>Clostridia</taxon>
        <taxon>Eubacteriales</taxon>
        <taxon>Clostridiaceae</taxon>
        <taxon>Clostridium</taxon>
    </lineage>
</organism>
<evidence type="ECO:0000256" key="1">
    <source>
        <dbReference type="SAM" id="Phobius"/>
    </source>
</evidence>
<gene>
    <name evidence="2" type="ORF">CDQ84_17570</name>
</gene>
<evidence type="ECO:0000313" key="2">
    <source>
        <dbReference type="EMBL" id="PNT95184.1"/>
    </source>
</evidence>
<comment type="caution">
    <text evidence="2">The sequence shown here is derived from an EMBL/GenBank/DDBJ whole genome shotgun (WGS) entry which is preliminary data.</text>
</comment>
<sequence length="661" mass="73918">MKRMEDMDLDRAFEKIKNTLPVNHDLKRELRKNFIKKRKPSLWKKLAATAAAVAVISSAVFWTNYDPVERVSAAELNIQNHISFVDIGSSQPLHVSEHNGKLYMPVFGEGIFIYDGKGFTKINDEDTYYLRVSPDGKQLVFSSDGVLKTLDMASGKVNEILKGDGAEIYYEEPSWVDDHTILYVKKEIQFNDTHGFTVKESGIYSLDLITMNSVKLTDGEHPSHVNGMNSVVFSRDGKVMFLNLKSKSEEIVDDGRFPSVSPDGKYIAYVKTETSSKEVAKNARIDEAIEDIWIADTTDFSVKKKLTANYPHYFISADEWAGSLEPSDVPQVLEIPGTYSYYEPTWSSDSKSIYAVKSSSAQESGEAGNRVMRIDLAPETVSPANTVRRYLQALIARDDDYAKSLMKEPPEILTISNPHPVGYRITDEGTENGNSYVDAEVYWSYTANPYYQVIKSRYYLTAGASGYIIDSIKEDSTIEVYEREGSVYIAQRDDKEEIFKESDIPAEYLEGDSLRLASLAYNPDSDSIVFALQLMDSVKGDAIIRIMSYSRKAKSFQLINDVKANDGVDDIGATGLTMDSDGNYAALDVYTQSGETFGRNAYAFDLKSGESKDLSALFTSESAENISTNFWDEGRLVISATIDQQTVKCVYDPETGEMSSF</sequence>
<dbReference type="KEGG" id="cthd:CDO33_14145"/>
<dbReference type="OrthoDB" id="2490564at2"/>
<dbReference type="Gene3D" id="2.120.10.30">
    <property type="entry name" value="TolB, C-terminal domain"/>
    <property type="match status" value="1"/>
</dbReference>
<keyword evidence="1" id="KW-1133">Transmembrane helix</keyword>